<sequence>MRNEVDRFVACCCVCQMSKGSSTNAGLYLPFPIPTQPWTDISMDFVLGLPRTQRG</sequence>
<proteinExistence type="predicted"/>
<accession>A0A392V4V7</accession>
<protein>
    <submittedName>
        <fullName evidence="1">Putative retroelement protein</fullName>
    </submittedName>
</protein>
<dbReference type="AlphaFoldDB" id="A0A392V4V7"/>
<comment type="caution">
    <text evidence="1">The sequence shown here is derived from an EMBL/GenBank/DDBJ whole genome shotgun (WGS) entry which is preliminary data.</text>
</comment>
<keyword evidence="2" id="KW-1185">Reference proteome</keyword>
<dbReference type="PANTHER" id="PTHR35046:SF18">
    <property type="entry name" value="RNA-DIRECTED DNA POLYMERASE"/>
    <property type="match status" value="1"/>
</dbReference>
<dbReference type="Proteomes" id="UP000265520">
    <property type="component" value="Unassembled WGS sequence"/>
</dbReference>
<name>A0A392V4V7_9FABA</name>
<feature type="non-terminal residue" evidence="1">
    <location>
        <position position="55"/>
    </location>
</feature>
<evidence type="ECO:0000313" key="2">
    <source>
        <dbReference type="Proteomes" id="UP000265520"/>
    </source>
</evidence>
<organism evidence="1 2">
    <name type="scientific">Trifolium medium</name>
    <dbReference type="NCBI Taxonomy" id="97028"/>
    <lineage>
        <taxon>Eukaryota</taxon>
        <taxon>Viridiplantae</taxon>
        <taxon>Streptophyta</taxon>
        <taxon>Embryophyta</taxon>
        <taxon>Tracheophyta</taxon>
        <taxon>Spermatophyta</taxon>
        <taxon>Magnoliopsida</taxon>
        <taxon>eudicotyledons</taxon>
        <taxon>Gunneridae</taxon>
        <taxon>Pentapetalae</taxon>
        <taxon>rosids</taxon>
        <taxon>fabids</taxon>
        <taxon>Fabales</taxon>
        <taxon>Fabaceae</taxon>
        <taxon>Papilionoideae</taxon>
        <taxon>50 kb inversion clade</taxon>
        <taxon>NPAAA clade</taxon>
        <taxon>Hologalegina</taxon>
        <taxon>IRL clade</taxon>
        <taxon>Trifolieae</taxon>
        <taxon>Trifolium</taxon>
    </lineage>
</organism>
<dbReference type="EMBL" id="LXQA011043549">
    <property type="protein sequence ID" value="MCI82443.1"/>
    <property type="molecule type" value="Genomic_DNA"/>
</dbReference>
<evidence type="ECO:0000313" key="1">
    <source>
        <dbReference type="EMBL" id="MCI82443.1"/>
    </source>
</evidence>
<dbReference type="PANTHER" id="PTHR35046">
    <property type="entry name" value="ZINC KNUCKLE (CCHC-TYPE) FAMILY PROTEIN"/>
    <property type="match status" value="1"/>
</dbReference>
<reference evidence="1 2" key="1">
    <citation type="journal article" date="2018" name="Front. Plant Sci.">
        <title>Red Clover (Trifolium pratense) and Zigzag Clover (T. medium) - A Picture of Genomic Similarities and Differences.</title>
        <authorList>
            <person name="Dluhosova J."/>
            <person name="Istvanek J."/>
            <person name="Nedelnik J."/>
            <person name="Repkova J."/>
        </authorList>
    </citation>
    <scope>NUCLEOTIDE SEQUENCE [LARGE SCALE GENOMIC DNA]</scope>
    <source>
        <strain evidence="2">cv. 10/8</strain>
        <tissue evidence="1">Leaf</tissue>
    </source>
</reference>